<proteinExistence type="predicted"/>
<protein>
    <submittedName>
        <fullName evidence="3">Ovule protein</fullName>
    </submittedName>
</protein>
<evidence type="ECO:0000313" key="3">
    <source>
        <dbReference type="WBParaSite" id="ECPE_0000712701-mRNA-1"/>
    </source>
</evidence>
<evidence type="ECO:0000313" key="1">
    <source>
        <dbReference type="EMBL" id="VDP80204.1"/>
    </source>
</evidence>
<dbReference type="OrthoDB" id="242766at2759"/>
<evidence type="ECO:0000313" key="2">
    <source>
        <dbReference type="Proteomes" id="UP000272942"/>
    </source>
</evidence>
<name>A0A183AJH7_9TREM</name>
<dbReference type="Proteomes" id="UP000272942">
    <property type="component" value="Unassembled WGS sequence"/>
</dbReference>
<reference evidence="3" key="1">
    <citation type="submission" date="2016-06" db="UniProtKB">
        <authorList>
            <consortium name="WormBaseParasite"/>
        </authorList>
    </citation>
    <scope>IDENTIFICATION</scope>
</reference>
<dbReference type="AlphaFoldDB" id="A0A183AJH7"/>
<dbReference type="EMBL" id="UZAN01044183">
    <property type="protein sequence ID" value="VDP80204.1"/>
    <property type="molecule type" value="Genomic_DNA"/>
</dbReference>
<accession>A0A183AJH7</accession>
<gene>
    <name evidence="1" type="ORF">ECPE_LOCUS7112</name>
</gene>
<organism evidence="3">
    <name type="scientific">Echinostoma caproni</name>
    <dbReference type="NCBI Taxonomy" id="27848"/>
    <lineage>
        <taxon>Eukaryota</taxon>
        <taxon>Metazoa</taxon>
        <taxon>Spiralia</taxon>
        <taxon>Lophotrochozoa</taxon>
        <taxon>Platyhelminthes</taxon>
        <taxon>Trematoda</taxon>
        <taxon>Digenea</taxon>
        <taxon>Plagiorchiida</taxon>
        <taxon>Echinostomata</taxon>
        <taxon>Echinostomatoidea</taxon>
        <taxon>Echinostomatidae</taxon>
        <taxon>Echinostoma</taxon>
    </lineage>
</organism>
<dbReference type="WBParaSite" id="ECPE_0000712701-mRNA-1">
    <property type="protein sequence ID" value="ECPE_0000712701-mRNA-1"/>
    <property type="gene ID" value="ECPE_0000712701"/>
</dbReference>
<sequence>MISFRNAFNNPPIVVVNLVFSHASVVGLPRFFSFTPDFETLHFFCQVLNSRLNMCCELTQILTNDLQSRHSSHLAWMIIILILIELEKMSFHLVPGTPLSDRNHIFPVTL</sequence>
<reference evidence="1 2" key="2">
    <citation type="submission" date="2018-11" db="EMBL/GenBank/DDBJ databases">
        <authorList>
            <consortium name="Pathogen Informatics"/>
        </authorList>
    </citation>
    <scope>NUCLEOTIDE SEQUENCE [LARGE SCALE GENOMIC DNA]</scope>
    <source>
        <strain evidence="1 2">Egypt</strain>
    </source>
</reference>
<keyword evidence="2" id="KW-1185">Reference proteome</keyword>